<evidence type="ECO:0000259" key="12">
    <source>
        <dbReference type="SMART" id="SM00845"/>
    </source>
</evidence>
<keyword evidence="13" id="KW-0808">Transferase</keyword>
<evidence type="ECO:0000313" key="14">
    <source>
        <dbReference type="Proteomes" id="UP000268908"/>
    </source>
</evidence>
<dbReference type="FunFam" id="1.10.150.380:FF:000001">
    <property type="entry name" value="Aspartyl/glutamyl-tRNA(Asn/Gln) amidotransferase subunit B"/>
    <property type="match status" value="1"/>
</dbReference>
<dbReference type="GO" id="GO:0016740">
    <property type="term" value="F:transferase activity"/>
    <property type="evidence" value="ECO:0007669"/>
    <property type="project" value="UniProtKB-KW"/>
</dbReference>
<keyword evidence="7 11" id="KW-0648">Protein biosynthesis</keyword>
<dbReference type="GO" id="GO:0005524">
    <property type="term" value="F:ATP binding"/>
    <property type="evidence" value="ECO:0007669"/>
    <property type="project" value="UniProtKB-KW"/>
</dbReference>
<dbReference type="Proteomes" id="UP000268908">
    <property type="component" value="Unassembled WGS sequence"/>
</dbReference>
<dbReference type="InterPro" id="IPR018027">
    <property type="entry name" value="Asn/Gln_amidotransferase"/>
</dbReference>
<dbReference type="InterPro" id="IPR014746">
    <property type="entry name" value="Gln_synth/guanido_kin_cat_dom"/>
</dbReference>
<organism evidence="13 14">
    <name type="scientific">Sulfurisoma sediminicola</name>
    <dbReference type="NCBI Taxonomy" id="1381557"/>
    <lineage>
        <taxon>Bacteria</taxon>
        <taxon>Pseudomonadati</taxon>
        <taxon>Pseudomonadota</taxon>
        <taxon>Betaproteobacteria</taxon>
        <taxon>Nitrosomonadales</taxon>
        <taxon>Sterolibacteriaceae</taxon>
        <taxon>Sulfurisoma</taxon>
    </lineage>
</organism>
<dbReference type="NCBIfam" id="NF004012">
    <property type="entry name" value="PRK05477.1-2"/>
    <property type="match status" value="1"/>
</dbReference>
<comment type="catalytic activity">
    <reaction evidence="9 11">
        <text>L-aspartyl-tRNA(Asn) + L-glutamine + ATP + H2O = L-asparaginyl-tRNA(Asn) + L-glutamate + ADP + phosphate + 2 H(+)</text>
        <dbReference type="Rhea" id="RHEA:14513"/>
        <dbReference type="Rhea" id="RHEA-COMP:9674"/>
        <dbReference type="Rhea" id="RHEA-COMP:9677"/>
        <dbReference type="ChEBI" id="CHEBI:15377"/>
        <dbReference type="ChEBI" id="CHEBI:15378"/>
        <dbReference type="ChEBI" id="CHEBI:29985"/>
        <dbReference type="ChEBI" id="CHEBI:30616"/>
        <dbReference type="ChEBI" id="CHEBI:43474"/>
        <dbReference type="ChEBI" id="CHEBI:58359"/>
        <dbReference type="ChEBI" id="CHEBI:78515"/>
        <dbReference type="ChEBI" id="CHEBI:78516"/>
        <dbReference type="ChEBI" id="CHEBI:456216"/>
    </reaction>
</comment>
<dbReference type="Gene3D" id="1.10.150.380">
    <property type="entry name" value="GatB domain, N-terminal subdomain"/>
    <property type="match status" value="1"/>
</dbReference>
<dbReference type="GO" id="GO:0050566">
    <property type="term" value="F:asparaginyl-tRNA synthase (glutamine-hydrolyzing) activity"/>
    <property type="evidence" value="ECO:0007669"/>
    <property type="project" value="RHEA"/>
</dbReference>
<dbReference type="NCBIfam" id="NF004015">
    <property type="entry name" value="PRK05477.1-5"/>
    <property type="match status" value="1"/>
</dbReference>
<comment type="function">
    <text evidence="8 11">Allows the formation of correctly charged Asn-tRNA(Asn) or Gln-tRNA(Gln) through the transamidation of misacylated Asp-tRNA(Asn) or Glu-tRNA(Gln) in organisms which lack either or both of asparaginyl-tRNA or glutaminyl-tRNA synthetases. The reaction takes place in the presence of glutamine and ATP through an activated phospho-Asp-tRNA(Asn) or phospho-Glu-tRNA(Gln).</text>
</comment>
<evidence type="ECO:0000256" key="8">
    <source>
        <dbReference type="ARBA" id="ARBA00024799"/>
    </source>
</evidence>
<dbReference type="Pfam" id="PF02934">
    <property type="entry name" value="GatB_N"/>
    <property type="match status" value="1"/>
</dbReference>
<evidence type="ECO:0000256" key="11">
    <source>
        <dbReference type="HAMAP-Rule" id="MF_00121"/>
    </source>
</evidence>
<dbReference type="InterPro" id="IPR006075">
    <property type="entry name" value="Asn/Gln-tRNA_Trfase_suB/E_cat"/>
</dbReference>
<dbReference type="PANTHER" id="PTHR11659">
    <property type="entry name" value="GLUTAMYL-TRNA GLN AMIDOTRANSFERASE SUBUNIT B MITOCHONDRIAL AND PROKARYOTIC PET112-RELATED"/>
    <property type="match status" value="1"/>
</dbReference>
<dbReference type="SMART" id="SM00845">
    <property type="entry name" value="GatB_Yqey"/>
    <property type="match status" value="1"/>
</dbReference>
<dbReference type="EC" id="6.3.5.-" evidence="11"/>
<comment type="subunit">
    <text evidence="2 11">Heterotrimer of A, B and C subunits.</text>
</comment>
<comment type="catalytic activity">
    <reaction evidence="10 11">
        <text>L-glutamyl-tRNA(Gln) + L-glutamine + ATP + H2O = L-glutaminyl-tRNA(Gln) + L-glutamate + ADP + phosphate + H(+)</text>
        <dbReference type="Rhea" id="RHEA:17521"/>
        <dbReference type="Rhea" id="RHEA-COMP:9681"/>
        <dbReference type="Rhea" id="RHEA-COMP:9684"/>
        <dbReference type="ChEBI" id="CHEBI:15377"/>
        <dbReference type="ChEBI" id="CHEBI:15378"/>
        <dbReference type="ChEBI" id="CHEBI:29985"/>
        <dbReference type="ChEBI" id="CHEBI:30616"/>
        <dbReference type="ChEBI" id="CHEBI:43474"/>
        <dbReference type="ChEBI" id="CHEBI:58359"/>
        <dbReference type="ChEBI" id="CHEBI:78520"/>
        <dbReference type="ChEBI" id="CHEBI:78521"/>
        <dbReference type="ChEBI" id="CHEBI:456216"/>
    </reaction>
</comment>
<dbReference type="NCBIfam" id="TIGR00133">
    <property type="entry name" value="gatB"/>
    <property type="match status" value="1"/>
</dbReference>
<keyword evidence="14" id="KW-1185">Reference proteome</keyword>
<dbReference type="InterPro" id="IPR017958">
    <property type="entry name" value="Gln-tRNA_amidoTrfase_suB_CS"/>
</dbReference>
<dbReference type="SUPFAM" id="SSF89095">
    <property type="entry name" value="GatB/YqeY motif"/>
    <property type="match status" value="1"/>
</dbReference>
<evidence type="ECO:0000256" key="10">
    <source>
        <dbReference type="ARBA" id="ARBA00047913"/>
    </source>
</evidence>
<dbReference type="RefSeq" id="WP_207855715.1">
    <property type="nucleotide sequence ID" value="NZ_BHVV01000002.1"/>
</dbReference>
<evidence type="ECO:0000256" key="9">
    <source>
        <dbReference type="ARBA" id="ARBA00047380"/>
    </source>
</evidence>
<dbReference type="GO" id="GO:0050567">
    <property type="term" value="F:glutaminyl-tRNA synthase (glutamine-hydrolyzing) activity"/>
    <property type="evidence" value="ECO:0007669"/>
    <property type="project" value="UniProtKB-UniRule"/>
</dbReference>
<dbReference type="GO" id="GO:0070681">
    <property type="term" value="P:glutaminyl-tRNAGln biosynthesis via transamidation"/>
    <property type="evidence" value="ECO:0007669"/>
    <property type="project" value="TreeGrafter"/>
</dbReference>
<dbReference type="PROSITE" id="PS01234">
    <property type="entry name" value="GATB"/>
    <property type="match status" value="1"/>
</dbReference>
<dbReference type="GO" id="GO:0006412">
    <property type="term" value="P:translation"/>
    <property type="evidence" value="ECO:0007669"/>
    <property type="project" value="UniProtKB-UniRule"/>
</dbReference>
<dbReference type="AlphaFoldDB" id="A0A497XLL8"/>
<reference evidence="13 14" key="1">
    <citation type="submission" date="2018-10" db="EMBL/GenBank/DDBJ databases">
        <title>Genomic Encyclopedia of Type Strains, Phase IV (KMG-IV): sequencing the most valuable type-strain genomes for metagenomic binning, comparative biology and taxonomic classification.</title>
        <authorList>
            <person name="Goeker M."/>
        </authorList>
    </citation>
    <scope>NUCLEOTIDE SEQUENCE [LARGE SCALE GENOMIC DNA]</scope>
    <source>
        <strain evidence="13 14">DSM 26916</strain>
    </source>
</reference>
<dbReference type="InterPro" id="IPR004413">
    <property type="entry name" value="GatB"/>
</dbReference>
<dbReference type="InterPro" id="IPR017959">
    <property type="entry name" value="Asn/Gln-tRNA_amidoTrfase_suB/E"/>
</dbReference>
<sequence>MSQWEVVIGLETHAQLRTQSKIFSGAATAFGAEPNRQACAVDIALPGVLPVLNREAVVCAIKLGLAVNASIAPRSVFARKNYFYPDLPKGYQISQFEIPVVSGGSLTIRVGETEKTVRLTRAHLEEDAGKSLHEDFHGKTGIDLNRAGTPLLEIVTEPDMRSSLEAVAYAKALHSLVTWIGICDGNMQEGSFRCDANVSVRRPGAPLGTRREIKNLNSFRFLQQAIDFEIQWQINEIEEGRAIQQATVLFDPDTGETRAMRSKEDAHDYRYFPDPDLLPLEITPAWIEEVKRGLPELPQAMQARFVSDYGLSGYDAATLTATRDMAKYFEDCIVAAGRENAKTCANWVMGELAARMNRDSMEIAAVPLAPTLLAGIVRRIADGTLSNKLAREVFEALWAGEGKDADAVIEARGLKQISDSGAIEALIDEVLAANPKSVEEFRAGKEKAFNALVGQVMKATRGKANPQQVNDRLRQKLAGG</sequence>
<name>A0A497XLL8_9PROT</name>
<dbReference type="HAMAP" id="MF_00121">
    <property type="entry name" value="GatB"/>
    <property type="match status" value="1"/>
</dbReference>
<dbReference type="InterPro" id="IPR042114">
    <property type="entry name" value="GatB_C_1"/>
</dbReference>
<dbReference type="SUPFAM" id="SSF55931">
    <property type="entry name" value="Glutamine synthetase/guanido kinase"/>
    <property type="match status" value="1"/>
</dbReference>
<accession>A0A497XLL8</accession>
<comment type="similarity">
    <text evidence="1 11">Belongs to the GatB/GatE family. GatB subfamily.</text>
</comment>
<dbReference type="FunFam" id="1.10.10.410:FF:000001">
    <property type="entry name" value="Aspartyl/glutamyl-tRNA(Asn/Gln) amidotransferase subunit B"/>
    <property type="match status" value="1"/>
</dbReference>
<evidence type="ECO:0000256" key="5">
    <source>
        <dbReference type="ARBA" id="ARBA00022741"/>
    </source>
</evidence>
<keyword evidence="5 11" id="KW-0547">Nucleotide-binding</keyword>
<dbReference type="InterPro" id="IPR023168">
    <property type="entry name" value="GatB_Yqey_C_2"/>
</dbReference>
<dbReference type="Gene3D" id="1.10.10.410">
    <property type="match status" value="1"/>
</dbReference>
<evidence type="ECO:0000256" key="6">
    <source>
        <dbReference type="ARBA" id="ARBA00022840"/>
    </source>
</evidence>
<feature type="domain" description="Asn/Gln amidotransferase" evidence="12">
    <location>
        <begin position="327"/>
        <end position="477"/>
    </location>
</feature>
<gene>
    <name evidence="11" type="primary">gatB</name>
    <name evidence="13" type="ORF">DFR35_0848</name>
</gene>
<dbReference type="Pfam" id="PF02637">
    <property type="entry name" value="GatB_Yqey"/>
    <property type="match status" value="1"/>
</dbReference>
<dbReference type="PANTHER" id="PTHR11659:SF0">
    <property type="entry name" value="GLUTAMYL-TRNA(GLN) AMIDOTRANSFERASE SUBUNIT B, MITOCHONDRIAL"/>
    <property type="match status" value="1"/>
</dbReference>
<dbReference type="NCBIfam" id="NF004014">
    <property type="entry name" value="PRK05477.1-4"/>
    <property type="match status" value="1"/>
</dbReference>
<evidence type="ECO:0000256" key="4">
    <source>
        <dbReference type="ARBA" id="ARBA00022598"/>
    </source>
</evidence>
<keyword evidence="6 11" id="KW-0067">ATP-binding</keyword>
<evidence type="ECO:0000256" key="2">
    <source>
        <dbReference type="ARBA" id="ARBA00011123"/>
    </source>
</evidence>
<dbReference type="EMBL" id="RCCI01000004">
    <property type="protein sequence ID" value="RLJ68290.1"/>
    <property type="molecule type" value="Genomic_DNA"/>
</dbReference>
<dbReference type="InterPro" id="IPR003789">
    <property type="entry name" value="Asn/Gln_tRNA_amidoTrase-B-like"/>
</dbReference>
<evidence type="ECO:0000313" key="13">
    <source>
        <dbReference type="EMBL" id="RLJ68290.1"/>
    </source>
</evidence>
<comment type="caution">
    <text evidence="13">The sequence shown here is derived from an EMBL/GenBank/DDBJ whole genome shotgun (WGS) entry which is preliminary data.</text>
</comment>
<evidence type="ECO:0000256" key="1">
    <source>
        <dbReference type="ARBA" id="ARBA00005306"/>
    </source>
</evidence>
<proteinExistence type="inferred from homology"/>
<evidence type="ECO:0000256" key="3">
    <source>
        <dbReference type="ARBA" id="ARBA00016923"/>
    </source>
</evidence>
<keyword evidence="4 11" id="KW-0436">Ligase</keyword>
<protein>
    <recommendedName>
        <fullName evidence="3 11">Aspartyl/glutamyl-tRNA(Asn/Gln) amidotransferase subunit B</fullName>
        <shortName evidence="11">Asp/Glu-ADT subunit B</shortName>
        <ecNumber evidence="11">6.3.5.-</ecNumber>
    </recommendedName>
</protein>
<evidence type="ECO:0000256" key="7">
    <source>
        <dbReference type="ARBA" id="ARBA00022917"/>
    </source>
</evidence>